<evidence type="ECO:0000313" key="1">
    <source>
        <dbReference type="EMBL" id="PON84407.1"/>
    </source>
</evidence>
<dbReference type="InParanoid" id="A0A2P5EFT9"/>
<evidence type="ECO:0000313" key="2">
    <source>
        <dbReference type="Proteomes" id="UP000237000"/>
    </source>
</evidence>
<dbReference type="Proteomes" id="UP000237000">
    <property type="component" value="Unassembled WGS sequence"/>
</dbReference>
<protein>
    <submittedName>
        <fullName evidence="1">Uncharacterized protein</fullName>
    </submittedName>
</protein>
<dbReference type="EMBL" id="JXTC01000162">
    <property type="protein sequence ID" value="PON84407.1"/>
    <property type="molecule type" value="Genomic_DNA"/>
</dbReference>
<organism evidence="1 2">
    <name type="scientific">Trema orientale</name>
    <name type="common">Charcoal tree</name>
    <name type="synonym">Celtis orientalis</name>
    <dbReference type="NCBI Taxonomy" id="63057"/>
    <lineage>
        <taxon>Eukaryota</taxon>
        <taxon>Viridiplantae</taxon>
        <taxon>Streptophyta</taxon>
        <taxon>Embryophyta</taxon>
        <taxon>Tracheophyta</taxon>
        <taxon>Spermatophyta</taxon>
        <taxon>Magnoliopsida</taxon>
        <taxon>eudicotyledons</taxon>
        <taxon>Gunneridae</taxon>
        <taxon>Pentapetalae</taxon>
        <taxon>rosids</taxon>
        <taxon>fabids</taxon>
        <taxon>Rosales</taxon>
        <taxon>Cannabaceae</taxon>
        <taxon>Trema</taxon>
    </lineage>
</organism>
<proteinExistence type="predicted"/>
<comment type="caution">
    <text evidence="1">The sequence shown here is derived from an EMBL/GenBank/DDBJ whole genome shotgun (WGS) entry which is preliminary data.</text>
</comment>
<dbReference type="AlphaFoldDB" id="A0A2P5EFT9"/>
<keyword evidence="2" id="KW-1185">Reference proteome</keyword>
<name>A0A2P5EFT9_TREOI</name>
<sequence>MDLLDNEDPGVRVYLDEVGNKKWARCHFHSKKYSMMTFNNAESMNAMNKKMRDFHIKKLIKLLRDRMQEWFFERR</sequence>
<accession>A0A2P5EFT9</accession>
<dbReference type="OrthoDB" id="1731813at2759"/>
<reference evidence="2" key="1">
    <citation type="submission" date="2016-06" db="EMBL/GenBank/DDBJ databases">
        <title>Parallel loss of symbiosis genes in relatives of nitrogen-fixing non-legume Parasponia.</title>
        <authorList>
            <person name="Van Velzen R."/>
            <person name="Holmer R."/>
            <person name="Bu F."/>
            <person name="Rutten L."/>
            <person name="Van Zeijl A."/>
            <person name="Liu W."/>
            <person name="Santuari L."/>
            <person name="Cao Q."/>
            <person name="Sharma T."/>
            <person name="Shen D."/>
            <person name="Roswanjaya Y."/>
            <person name="Wardhani T."/>
            <person name="Kalhor M.S."/>
            <person name="Jansen J."/>
            <person name="Van den Hoogen J."/>
            <person name="Gungor B."/>
            <person name="Hartog M."/>
            <person name="Hontelez J."/>
            <person name="Verver J."/>
            <person name="Yang W.-C."/>
            <person name="Schijlen E."/>
            <person name="Repin R."/>
            <person name="Schilthuizen M."/>
            <person name="Schranz E."/>
            <person name="Heidstra R."/>
            <person name="Miyata K."/>
            <person name="Fedorova E."/>
            <person name="Kohlen W."/>
            <person name="Bisseling T."/>
            <person name="Smit S."/>
            <person name="Geurts R."/>
        </authorList>
    </citation>
    <scope>NUCLEOTIDE SEQUENCE [LARGE SCALE GENOMIC DNA]</scope>
    <source>
        <strain evidence="2">cv. RG33-2</strain>
    </source>
</reference>
<gene>
    <name evidence="1" type="ORF">TorRG33x02_197400</name>
</gene>